<keyword evidence="2" id="KW-1185">Reference proteome</keyword>
<dbReference type="AlphaFoldDB" id="A0A834TRF9"/>
<reference evidence="1" key="1">
    <citation type="submission" date="2020-09" db="EMBL/GenBank/DDBJ databases">
        <title>Genome-Enabled Discovery of Anthraquinone Biosynthesis in Senna tora.</title>
        <authorList>
            <person name="Kang S.-H."/>
            <person name="Pandey R.P."/>
            <person name="Lee C.-M."/>
            <person name="Sim J.-S."/>
            <person name="Jeong J.-T."/>
            <person name="Choi B.-S."/>
            <person name="Jung M."/>
            <person name="Ginzburg D."/>
            <person name="Zhao K."/>
            <person name="Won S.Y."/>
            <person name="Oh T.-J."/>
            <person name="Yu Y."/>
            <person name="Kim N.-H."/>
            <person name="Lee O.R."/>
            <person name="Lee T.-H."/>
            <person name="Bashyal P."/>
            <person name="Kim T.-S."/>
            <person name="Lee W.-H."/>
            <person name="Kawkins C."/>
            <person name="Kim C.-K."/>
            <person name="Kim J.S."/>
            <person name="Ahn B.O."/>
            <person name="Rhee S.Y."/>
            <person name="Sohng J.K."/>
        </authorList>
    </citation>
    <scope>NUCLEOTIDE SEQUENCE</scope>
    <source>
        <tissue evidence="1">Leaf</tissue>
    </source>
</reference>
<dbReference type="Proteomes" id="UP000634136">
    <property type="component" value="Unassembled WGS sequence"/>
</dbReference>
<sequence length="50" mass="5672">METQTPSGIGSTSVKIEVRSEETKVWLDAKVRLQEIYNSEDKNGKTKTMQ</sequence>
<comment type="caution">
    <text evidence="1">The sequence shown here is derived from an EMBL/GenBank/DDBJ whole genome shotgun (WGS) entry which is preliminary data.</text>
</comment>
<evidence type="ECO:0000313" key="2">
    <source>
        <dbReference type="Proteomes" id="UP000634136"/>
    </source>
</evidence>
<protein>
    <submittedName>
        <fullName evidence="1">Uncharacterized protein</fullName>
    </submittedName>
</protein>
<gene>
    <name evidence="1" type="ORF">G2W53_017756</name>
</gene>
<proteinExistence type="predicted"/>
<organism evidence="1 2">
    <name type="scientific">Senna tora</name>
    <dbReference type="NCBI Taxonomy" id="362788"/>
    <lineage>
        <taxon>Eukaryota</taxon>
        <taxon>Viridiplantae</taxon>
        <taxon>Streptophyta</taxon>
        <taxon>Embryophyta</taxon>
        <taxon>Tracheophyta</taxon>
        <taxon>Spermatophyta</taxon>
        <taxon>Magnoliopsida</taxon>
        <taxon>eudicotyledons</taxon>
        <taxon>Gunneridae</taxon>
        <taxon>Pentapetalae</taxon>
        <taxon>rosids</taxon>
        <taxon>fabids</taxon>
        <taxon>Fabales</taxon>
        <taxon>Fabaceae</taxon>
        <taxon>Caesalpinioideae</taxon>
        <taxon>Cassia clade</taxon>
        <taxon>Senna</taxon>
    </lineage>
</organism>
<name>A0A834TRF9_9FABA</name>
<evidence type="ECO:0000313" key="1">
    <source>
        <dbReference type="EMBL" id="KAF7826592.1"/>
    </source>
</evidence>
<dbReference type="EMBL" id="JAAIUW010000006">
    <property type="protein sequence ID" value="KAF7826592.1"/>
    <property type="molecule type" value="Genomic_DNA"/>
</dbReference>
<accession>A0A834TRF9</accession>